<dbReference type="RefSeq" id="WP_126840690.1">
    <property type="nucleotide sequence ID" value="NZ_PIQH01000001.1"/>
</dbReference>
<dbReference type="PANTHER" id="PTHR43821:SF1">
    <property type="entry name" value="NAD(P)H NITROREDUCTASE YDJA-RELATED"/>
    <property type="match status" value="1"/>
</dbReference>
<dbReference type="InterPro" id="IPR029479">
    <property type="entry name" value="Nitroreductase"/>
</dbReference>
<evidence type="ECO:0000256" key="3">
    <source>
        <dbReference type="ARBA" id="ARBA00022643"/>
    </source>
</evidence>
<evidence type="ECO:0000259" key="9">
    <source>
        <dbReference type="Pfam" id="PF00881"/>
    </source>
</evidence>
<dbReference type="Gene3D" id="3.40.109.10">
    <property type="entry name" value="NADH Oxidase"/>
    <property type="match status" value="1"/>
</dbReference>
<evidence type="ECO:0000256" key="6">
    <source>
        <dbReference type="ARBA" id="ARBA00023027"/>
    </source>
</evidence>
<dbReference type="OrthoDB" id="9804207at2"/>
<dbReference type="EC" id="1.-.-.-" evidence="7"/>
<gene>
    <name evidence="10" type="ORF">CWI84_00885</name>
</gene>
<reference evidence="10 11" key="1">
    <citation type="journal article" date="2011" name="Front. Microbiol.">
        <title>Genomic signatures of strain selection and enhancement in Bacillus atrophaeus var. globigii, a historical biowarfare simulant.</title>
        <authorList>
            <person name="Gibbons H.S."/>
            <person name="Broomall S.M."/>
            <person name="McNew L.A."/>
            <person name="Daligault H."/>
            <person name="Chapman C."/>
            <person name="Bruce D."/>
            <person name="Karavis M."/>
            <person name="Krepps M."/>
            <person name="McGregor P.A."/>
            <person name="Hong C."/>
            <person name="Park K.H."/>
            <person name="Akmal A."/>
            <person name="Feldman A."/>
            <person name="Lin J.S."/>
            <person name="Chang W.E."/>
            <person name="Higgs B.W."/>
            <person name="Demirev P."/>
            <person name="Lindquist J."/>
            <person name="Liem A."/>
            <person name="Fochler E."/>
            <person name="Read T.D."/>
            <person name="Tapia R."/>
            <person name="Johnson S."/>
            <person name="Bishop-Lilly K.A."/>
            <person name="Detter C."/>
            <person name="Han C."/>
            <person name="Sozhamannan S."/>
            <person name="Rosenzweig C.N."/>
            <person name="Skowronski E.W."/>
        </authorList>
    </citation>
    <scope>NUCLEOTIDE SEQUENCE [LARGE SCALE GENOMIC DNA]</scope>
    <source>
        <strain evidence="10 11">CC-PW-9</strain>
    </source>
</reference>
<evidence type="ECO:0000313" key="11">
    <source>
        <dbReference type="Proteomes" id="UP000287996"/>
    </source>
</evidence>
<organism evidence="10 11">
    <name type="scientific">Idiomarina tyrosinivorans</name>
    <dbReference type="NCBI Taxonomy" id="1445662"/>
    <lineage>
        <taxon>Bacteria</taxon>
        <taxon>Pseudomonadati</taxon>
        <taxon>Pseudomonadota</taxon>
        <taxon>Gammaproteobacteria</taxon>
        <taxon>Alteromonadales</taxon>
        <taxon>Idiomarinaceae</taxon>
        <taxon>Idiomarina</taxon>
    </lineage>
</organism>
<dbReference type="GO" id="GO:0016491">
    <property type="term" value="F:oxidoreductase activity"/>
    <property type="evidence" value="ECO:0007669"/>
    <property type="project" value="UniProtKB-UniRule"/>
</dbReference>
<evidence type="ECO:0000256" key="2">
    <source>
        <dbReference type="ARBA" id="ARBA00022630"/>
    </source>
</evidence>
<dbReference type="Proteomes" id="UP000287996">
    <property type="component" value="Unassembled WGS sequence"/>
</dbReference>
<dbReference type="Pfam" id="PF00881">
    <property type="entry name" value="Nitroreductase"/>
    <property type="match status" value="1"/>
</dbReference>
<keyword evidence="6 7" id="KW-0520">NAD</keyword>
<comment type="caution">
    <text evidence="10">The sequence shown here is derived from an EMBL/GenBank/DDBJ whole genome shotgun (WGS) entry which is preliminary data.</text>
</comment>
<comment type="similarity">
    <text evidence="1 7">Belongs to the nitroreductase family.</text>
</comment>
<evidence type="ECO:0000256" key="5">
    <source>
        <dbReference type="ARBA" id="ARBA00023002"/>
    </source>
</evidence>
<keyword evidence="2 7" id="KW-0285">Flavoprotein</keyword>
<evidence type="ECO:0000313" key="10">
    <source>
        <dbReference type="EMBL" id="RUO81345.1"/>
    </source>
</evidence>
<dbReference type="InterPro" id="IPR052530">
    <property type="entry name" value="NAD(P)H_nitroreductase"/>
</dbReference>
<dbReference type="AlphaFoldDB" id="A0A432ZTS8"/>
<dbReference type="PIRSF" id="PIRSF000232">
    <property type="entry name" value="YdjA"/>
    <property type="match status" value="1"/>
</dbReference>
<dbReference type="InterPro" id="IPR026021">
    <property type="entry name" value="YdjA-like"/>
</dbReference>
<evidence type="ECO:0000256" key="7">
    <source>
        <dbReference type="PIRNR" id="PIRNR000232"/>
    </source>
</evidence>
<dbReference type="EMBL" id="PIQH01000001">
    <property type="protein sequence ID" value="RUO81345.1"/>
    <property type="molecule type" value="Genomic_DNA"/>
</dbReference>
<dbReference type="PANTHER" id="PTHR43821">
    <property type="entry name" value="NAD(P)H NITROREDUCTASE YDJA-RELATED"/>
    <property type="match status" value="1"/>
</dbReference>
<keyword evidence="3 7" id="KW-0288">FMN</keyword>
<evidence type="ECO:0000256" key="4">
    <source>
        <dbReference type="ARBA" id="ARBA00022857"/>
    </source>
</evidence>
<protein>
    <recommendedName>
        <fullName evidence="7">Putative NAD(P)H nitroreductase</fullName>
        <ecNumber evidence="7">1.-.-.-</ecNumber>
    </recommendedName>
</protein>
<sequence>MDALDLLTQRSSMPRLMEPGPSAEQLTLIHRAAVRAPDHMALTPYRFIEFAGADRQLLGDVFQQAALNREYSDDVVERAGQIPFRAPLVIACCLQYRAHDKVPRNEQLCSAACATMAMQQAAFAQGLGAIWRTGWMAEDDYVREQLECGDDDEIVGFLYIGTPAVPTPIKPEKDPSGFFLNPKSLVTLATE</sequence>
<keyword evidence="11" id="KW-1185">Reference proteome</keyword>
<evidence type="ECO:0000256" key="8">
    <source>
        <dbReference type="PIRSR" id="PIRSR000232-1"/>
    </source>
</evidence>
<keyword evidence="5 7" id="KW-0560">Oxidoreductase</keyword>
<dbReference type="InterPro" id="IPR000415">
    <property type="entry name" value="Nitroreductase-like"/>
</dbReference>
<feature type="domain" description="Nitroreductase" evidence="9">
    <location>
        <begin position="18"/>
        <end position="161"/>
    </location>
</feature>
<dbReference type="NCBIfam" id="NF008088">
    <property type="entry name" value="PRK10828.1"/>
    <property type="match status" value="1"/>
</dbReference>
<accession>A0A432ZTS8</accession>
<dbReference type="SUPFAM" id="SSF55469">
    <property type="entry name" value="FMN-dependent nitroreductase-like"/>
    <property type="match status" value="1"/>
</dbReference>
<feature type="binding site" evidence="8">
    <location>
        <position position="35"/>
    </location>
    <ligand>
        <name>FMN</name>
        <dbReference type="ChEBI" id="CHEBI:58210"/>
        <note>ligand shared between dimeric partners</note>
    </ligand>
</feature>
<proteinExistence type="inferred from homology"/>
<name>A0A432ZTS8_9GAMM</name>
<comment type="cofactor">
    <cofactor evidence="8">
        <name>FMN</name>
        <dbReference type="ChEBI" id="CHEBI:58210"/>
    </cofactor>
    <text evidence="8">Binds 1 FMN per subunit.</text>
</comment>
<evidence type="ECO:0000256" key="1">
    <source>
        <dbReference type="ARBA" id="ARBA00007118"/>
    </source>
</evidence>
<feature type="binding site" description="in other chain" evidence="8">
    <location>
        <begin position="131"/>
        <end position="133"/>
    </location>
    <ligand>
        <name>FMN</name>
        <dbReference type="ChEBI" id="CHEBI:58210"/>
        <note>ligand shared between dimeric partners</note>
    </ligand>
</feature>
<feature type="binding site" description="in other chain" evidence="8">
    <location>
        <begin position="10"/>
        <end position="12"/>
    </location>
    <ligand>
        <name>FMN</name>
        <dbReference type="ChEBI" id="CHEBI:58210"/>
        <note>ligand shared between dimeric partners</note>
    </ligand>
</feature>
<keyword evidence="4 7" id="KW-0521">NADP</keyword>
<feature type="binding site" evidence="8">
    <location>
        <position position="39"/>
    </location>
    <ligand>
        <name>FMN</name>
        <dbReference type="ChEBI" id="CHEBI:58210"/>
        <note>ligand shared between dimeric partners</note>
    </ligand>
</feature>
<dbReference type="CDD" id="cd02135">
    <property type="entry name" value="YdjA-like"/>
    <property type="match status" value="1"/>
</dbReference>